<sequence>MQAARAAVSPARPGDGFELAYVDGAGVRQREPLGSCWSVSFERAGAVRRFTSRQGQRSFSGLWFFASSGEHVGFESWLERDRLMVLDADPDVVAVASQPFWLHWDGPEERPLRHAPDFFVRRRDGSAVMIDVRADDRIAPDDAVKFAATARACESVGWGYERVGALEPVLAANLRWLSGYRHPRYYRPEEAGRLRRVFARPTALMEGVTAAGNPLGAERPGPALPHPCGRARAGSLLRDLRRCRPARPTPTGAARSLKTRSWSPTSSITQMRSS</sequence>
<protein>
    <recommendedName>
        <fullName evidence="4">TnsA endonuclease N terminal</fullName>
    </recommendedName>
</protein>
<dbReference type="Proteomes" id="UP000185124">
    <property type="component" value="Unassembled WGS sequence"/>
</dbReference>
<dbReference type="NCBIfam" id="NF033179">
    <property type="entry name" value="TnsA_like_Actin"/>
    <property type="match status" value="1"/>
</dbReference>
<organism evidence="2 3">
    <name type="scientific">Micromonospora cremea</name>
    <dbReference type="NCBI Taxonomy" id="709881"/>
    <lineage>
        <taxon>Bacteria</taxon>
        <taxon>Bacillati</taxon>
        <taxon>Actinomycetota</taxon>
        <taxon>Actinomycetes</taxon>
        <taxon>Micromonosporales</taxon>
        <taxon>Micromonosporaceae</taxon>
        <taxon>Micromonospora</taxon>
    </lineage>
</organism>
<evidence type="ECO:0000256" key="1">
    <source>
        <dbReference type="SAM" id="MobiDB-lite"/>
    </source>
</evidence>
<gene>
    <name evidence="2" type="ORF">SAMN04489832_0479</name>
</gene>
<dbReference type="EMBL" id="FSQT01000001">
    <property type="protein sequence ID" value="SIM53705.1"/>
    <property type="molecule type" value="Genomic_DNA"/>
</dbReference>
<dbReference type="STRING" id="709881.SAMN04489832_0479"/>
<dbReference type="InterPro" id="IPR048000">
    <property type="entry name" value="TnsA-like"/>
</dbReference>
<evidence type="ECO:0000313" key="2">
    <source>
        <dbReference type="EMBL" id="SIM53705.1"/>
    </source>
</evidence>
<reference evidence="3" key="1">
    <citation type="submission" date="2016-12" db="EMBL/GenBank/DDBJ databases">
        <authorList>
            <person name="Varghese N."/>
            <person name="Submissions S."/>
        </authorList>
    </citation>
    <scope>NUCLEOTIDE SEQUENCE [LARGE SCALE GENOMIC DNA]</scope>
    <source>
        <strain evidence="3">DSM 45599</strain>
    </source>
</reference>
<proteinExistence type="predicted"/>
<feature type="compositionally biased region" description="Polar residues" evidence="1">
    <location>
        <begin position="259"/>
        <end position="274"/>
    </location>
</feature>
<name>A0A1N5TZY0_9ACTN</name>
<evidence type="ECO:0000313" key="3">
    <source>
        <dbReference type="Proteomes" id="UP000185124"/>
    </source>
</evidence>
<evidence type="ECO:0008006" key="4">
    <source>
        <dbReference type="Google" id="ProtNLM"/>
    </source>
</evidence>
<keyword evidence="3" id="KW-1185">Reference proteome</keyword>
<feature type="region of interest" description="Disordered" evidence="1">
    <location>
        <begin position="242"/>
        <end position="274"/>
    </location>
</feature>
<accession>A0A1N5TZY0</accession>
<dbReference type="AlphaFoldDB" id="A0A1N5TZY0"/>